<dbReference type="EMBL" id="CP130318">
    <property type="protein sequence ID" value="WNQ13144.1"/>
    <property type="molecule type" value="Genomic_DNA"/>
</dbReference>
<dbReference type="KEGG" id="paun:MJA45_09010"/>
<evidence type="ECO:0000313" key="2">
    <source>
        <dbReference type="EMBL" id="WNQ13144.1"/>
    </source>
</evidence>
<proteinExistence type="predicted"/>
<evidence type="ECO:0000313" key="3">
    <source>
        <dbReference type="Proteomes" id="UP001305702"/>
    </source>
</evidence>
<dbReference type="RefSeq" id="WP_315606924.1">
    <property type="nucleotide sequence ID" value="NZ_CP130318.1"/>
</dbReference>
<dbReference type="PANTHER" id="PTHR33886">
    <property type="entry name" value="UNSATURATED RHAMNOGALACTURONAN HYDROLASE (EUROFUNG)"/>
    <property type="match status" value="1"/>
</dbReference>
<dbReference type="PANTHER" id="PTHR33886:SF8">
    <property type="entry name" value="UNSATURATED RHAMNOGALACTURONAN HYDROLASE (EUROFUNG)"/>
    <property type="match status" value="1"/>
</dbReference>
<evidence type="ECO:0000256" key="1">
    <source>
        <dbReference type="ARBA" id="ARBA00022801"/>
    </source>
</evidence>
<dbReference type="GO" id="GO:0016787">
    <property type="term" value="F:hydrolase activity"/>
    <property type="evidence" value="ECO:0007669"/>
    <property type="project" value="UniProtKB-KW"/>
</dbReference>
<protein>
    <submittedName>
        <fullName evidence="2">Glycoside hydrolase family 88 protein</fullName>
    </submittedName>
</protein>
<dbReference type="AlphaFoldDB" id="A0AA96LH46"/>
<dbReference type="InterPro" id="IPR052043">
    <property type="entry name" value="PolySaccharide_Degr_Enz"/>
</dbReference>
<organism evidence="2 3">
    <name type="scientific">Paenibacillus aurantius</name>
    <dbReference type="NCBI Taxonomy" id="2918900"/>
    <lineage>
        <taxon>Bacteria</taxon>
        <taxon>Bacillati</taxon>
        <taxon>Bacillota</taxon>
        <taxon>Bacilli</taxon>
        <taxon>Bacillales</taxon>
        <taxon>Paenibacillaceae</taxon>
        <taxon>Paenibacillus</taxon>
    </lineage>
</organism>
<dbReference type="InterPro" id="IPR008928">
    <property type="entry name" value="6-hairpin_glycosidase_sf"/>
</dbReference>
<keyword evidence="3" id="KW-1185">Reference proteome</keyword>
<dbReference type="Proteomes" id="UP001305702">
    <property type="component" value="Chromosome"/>
</dbReference>
<keyword evidence="1 2" id="KW-0378">Hydrolase</keyword>
<gene>
    <name evidence="2" type="ORF">MJA45_09010</name>
</gene>
<dbReference type="GO" id="GO:0005975">
    <property type="term" value="P:carbohydrate metabolic process"/>
    <property type="evidence" value="ECO:0007669"/>
    <property type="project" value="InterPro"/>
</dbReference>
<dbReference type="InterPro" id="IPR010905">
    <property type="entry name" value="Glyco_hydro_88"/>
</dbReference>
<reference evidence="2 3" key="1">
    <citation type="submission" date="2022-02" db="EMBL/GenBank/DDBJ databases">
        <title>Paenibacillus sp. MBLB1776 Whole Genome Shotgun Sequencing.</title>
        <authorList>
            <person name="Hwang C.Y."/>
            <person name="Cho E.-S."/>
            <person name="Seo M.-J."/>
        </authorList>
    </citation>
    <scope>NUCLEOTIDE SEQUENCE [LARGE SCALE GENOMIC DNA]</scope>
    <source>
        <strain evidence="2 3">MBLB1776</strain>
    </source>
</reference>
<dbReference type="InterPro" id="IPR012341">
    <property type="entry name" value="6hp_glycosidase-like_sf"/>
</dbReference>
<name>A0AA96LH46_9BACL</name>
<dbReference type="SUPFAM" id="SSF48208">
    <property type="entry name" value="Six-hairpin glycosidases"/>
    <property type="match status" value="1"/>
</dbReference>
<dbReference type="Pfam" id="PF07470">
    <property type="entry name" value="Glyco_hydro_88"/>
    <property type="match status" value="1"/>
</dbReference>
<sequence length="386" mass="44299">MSHLQWAVDMAGTVLAQTDREGYHPQIKARWSYVPGMMLLALHRIGEMTGEENYHDYVKKHMDLFVEPDGAIRTYELEEYNLDQINQGKVLFPLFQRTGEERYAKAAYLLAAQLKGHPRTTEGGYWHKKIYPFQMWLDGLYMSSPFLAEYAKTFDQANLFDEVAHQILTVERRTRDPRTGLLYHGWDESKEQEWCDPATGKSLHFWSRAMGWYAMAIVDALEHFPRDHANRGTIAGVFERMMGALEKVQDADSGLWYQVLDKGSRTGNYLEASGTCMFIYALAKGVRLGYLSRYYRKLAFKSYEGLLEHLVEKDEAGVHLHKICRGAGLGNRPYRDGSYSYYINEEMVSDQFMGQAPFILASMEMEKLAKVPDGPAGDSGRNQLVF</sequence>
<dbReference type="Gene3D" id="1.50.10.10">
    <property type="match status" value="1"/>
</dbReference>
<accession>A0AA96LH46</accession>